<evidence type="ECO:0000313" key="1">
    <source>
        <dbReference type="EMBL" id="CAB4324258.1"/>
    </source>
</evidence>
<name>A0A6J5YKP4_9ZZZZ</name>
<sequence length="56" mass="5988">MFGEIGPYPPVRKRTVGGNVECGEAQREGFGHDERAAVGGEHHAIGEDELVSGHML</sequence>
<dbReference type="EMBL" id="CAEMXZ010000122">
    <property type="protein sequence ID" value="CAB4324258.1"/>
    <property type="molecule type" value="Genomic_DNA"/>
</dbReference>
<gene>
    <name evidence="1" type="ORF">UFOPK1392_02023</name>
</gene>
<accession>A0A6J5YKP4</accession>
<proteinExistence type="predicted"/>
<reference evidence="1" key="1">
    <citation type="submission" date="2020-05" db="EMBL/GenBank/DDBJ databases">
        <authorList>
            <person name="Chiriac C."/>
            <person name="Salcher M."/>
            <person name="Ghai R."/>
            <person name="Kavagutti S V."/>
        </authorList>
    </citation>
    <scope>NUCLEOTIDE SEQUENCE</scope>
</reference>
<protein>
    <submittedName>
        <fullName evidence="1">Unannotated protein</fullName>
    </submittedName>
</protein>
<dbReference type="AlphaFoldDB" id="A0A6J5YKP4"/>
<organism evidence="1">
    <name type="scientific">freshwater metagenome</name>
    <dbReference type="NCBI Taxonomy" id="449393"/>
    <lineage>
        <taxon>unclassified sequences</taxon>
        <taxon>metagenomes</taxon>
        <taxon>ecological metagenomes</taxon>
    </lineage>
</organism>